<proteinExistence type="predicted"/>
<keyword evidence="2" id="KW-1185">Reference proteome</keyword>
<dbReference type="Gene3D" id="3.40.50.1110">
    <property type="entry name" value="SGNH hydrolase"/>
    <property type="match status" value="1"/>
</dbReference>
<dbReference type="STRING" id="408657.SAMN04487995_2851"/>
<dbReference type="OrthoDB" id="7599050at2"/>
<dbReference type="GO" id="GO:0016788">
    <property type="term" value="F:hydrolase activity, acting on ester bonds"/>
    <property type="evidence" value="ECO:0007669"/>
    <property type="project" value="UniProtKB-ARBA"/>
</dbReference>
<dbReference type="AlphaFoldDB" id="A0A1H6UZV7"/>
<dbReference type="Proteomes" id="UP000199532">
    <property type="component" value="Unassembled WGS sequence"/>
</dbReference>
<accession>A0A1H6UZV7</accession>
<dbReference type="SUPFAM" id="SSF52266">
    <property type="entry name" value="SGNH hydrolase"/>
    <property type="match status" value="1"/>
</dbReference>
<reference evidence="1 2" key="1">
    <citation type="submission" date="2016-10" db="EMBL/GenBank/DDBJ databases">
        <authorList>
            <person name="de Groot N.N."/>
        </authorList>
    </citation>
    <scope>NUCLEOTIDE SEQUENCE [LARGE SCALE GENOMIC DNA]</scope>
    <source>
        <strain evidence="1 2">DSM 19938</strain>
    </source>
</reference>
<protein>
    <recommendedName>
        <fullName evidence="3">GDSL-like Lipase/Acylhydrolase family protein</fullName>
    </recommendedName>
</protein>
<gene>
    <name evidence="1" type="ORF">SAMN04487995_2851</name>
</gene>
<dbReference type="EMBL" id="FNXY01000004">
    <property type="protein sequence ID" value="SEI97889.1"/>
    <property type="molecule type" value="Genomic_DNA"/>
</dbReference>
<dbReference type="InterPro" id="IPR036514">
    <property type="entry name" value="SGNH_hydro_sf"/>
</dbReference>
<organism evidence="1 2">
    <name type="scientific">Dyadobacter koreensis</name>
    <dbReference type="NCBI Taxonomy" id="408657"/>
    <lineage>
        <taxon>Bacteria</taxon>
        <taxon>Pseudomonadati</taxon>
        <taxon>Bacteroidota</taxon>
        <taxon>Cytophagia</taxon>
        <taxon>Cytophagales</taxon>
        <taxon>Spirosomataceae</taxon>
        <taxon>Dyadobacter</taxon>
    </lineage>
</organism>
<sequence length="347" mass="39622">MLKFIFRFIIFLIIVAGVAELVLRYKYGFCNAPLYISDPDFEYIYAPNQEVKRFGNVVKTNNFSMRNDPLSPADSIIVLLIGDSVVNGGSLTDQDSLASGFLEKRLSAKFNTRVRVLNISAGSWGPDNIAAYLKKFGLFKAKLICLVTSSHDAHDIMGHESIIGIDPNMPDKQYPSALLEVWERYKYLYPYYIEYYSERIPFFSTQKEIDPVAQKPKTDSLAVKIEAKRDEKIKSEQPEDTGIRKSGIGFNPGYAELVKMAKDNKIPFFIYLHPEISEVEAGKFNDQGDEIIAFAKENNVRLVNEFDYGITTKLYRKMDVVHFNNSGQVFLANNLYPLFLDYLNKKQ</sequence>
<evidence type="ECO:0008006" key="3">
    <source>
        <dbReference type="Google" id="ProtNLM"/>
    </source>
</evidence>
<evidence type="ECO:0000313" key="1">
    <source>
        <dbReference type="EMBL" id="SEI97889.1"/>
    </source>
</evidence>
<evidence type="ECO:0000313" key="2">
    <source>
        <dbReference type="Proteomes" id="UP000199532"/>
    </source>
</evidence>
<name>A0A1H6UZV7_9BACT</name>
<dbReference type="RefSeq" id="WP_090335824.1">
    <property type="nucleotide sequence ID" value="NZ_FNXY01000004.1"/>
</dbReference>